<dbReference type="InterPro" id="IPR036291">
    <property type="entry name" value="NAD(P)-bd_dom_sf"/>
</dbReference>
<dbReference type="CDD" id="cd05235">
    <property type="entry name" value="SDR_e1"/>
    <property type="match status" value="1"/>
</dbReference>
<dbReference type="InterPro" id="IPR014030">
    <property type="entry name" value="Ketoacyl_synth_N"/>
</dbReference>
<dbReference type="InterPro" id="IPR014043">
    <property type="entry name" value="Acyl_transferase_dom"/>
</dbReference>
<dbReference type="Gene3D" id="3.40.47.10">
    <property type="match status" value="1"/>
</dbReference>
<dbReference type="EMBL" id="QBMC01000065">
    <property type="protein sequence ID" value="PZO17593.1"/>
    <property type="molecule type" value="Genomic_DNA"/>
</dbReference>
<dbReference type="SMART" id="SM00823">
    <property type="entry name" value="PKS_PP"/>
    <property type="match status" value="1"/>
</dbReference>
<dbReference type="PROSITE" id="PS00606">
    <property type="entry name" value="KS3_1"/>
    <property type="match status" value="1"/>
</dbReference>
<dbReference type="InterPro" id="IPR013120">
    <property type="entry name" value="FAR_NAD-bd"/>
</dbReference>
<evidence type="ECO:0000259" key="5">
    <source>
        <dbReference type="PROSITE" id="PS52004"/>
    </source>
</evidence>
<dbReference type="GO" id="GO:0071770">
    <property type="term" value="P:DIM/DIP cell wall layer assembly"/>
    <property type="evidence" value="ECO:0007669"/>
    <property type="project" value="TreeGrafter"/>
</dbReference>
<dbReference type="GO" id="GO:0004312">
    <property type="term" value="F:fatty acid synthase activity"/>
    <property type="evidence" value="ECO:0007669"/>
    <property type="project" value="TreeGrafter"/>
</dbReference>
<dbReference type="Gene3D" id="1.10.1200.10">
    <property type="entry name" value="ACP-like"/>
    <property type="match status" value="1"/>
</dbReference>
<accession>A0A2W4U9K2</accession>
<dbReference type="FunFam" id="3.40.47.10:FF:000019">
    <property type="entry name" value="Polyketide synthase type I"/>
    <property type="match status" value="1"/>
</dbReference>
<dbReference type="PROSITE" id="PS52004">
    <property type="entry name" value="KS3_2"/>
    <property type="match status" value="1"/>
</dbReference>
<dbReference type="SUPFAM" id="SSF52151">
    <property type="entry name" value="FabD/lysophospholipase-like"/>
    <property type="match status" value="1"/>
</dbReference>
<dbReference type="CDD" id="cd08955">
    <property type="entry name" value="KR_2_FAS_SDR_x"/>
    <property type="match status" value="1"/>
</dbReference>
<dbReference type="Gene3D" id="3.30.70.3290">
    <property type="match status" value="1"/>
</dbReference>
<dbReference type="SUPFAM" id="SSF53901">
    <property type="entry name" value="Thiolase-like"/>
    <property type="match status" value="1"/>
</dbReference>
<dbReference type="InterPro" id="IPR014031">
    <property type="entry name" value="Ketoacyl_synth_C"/>
</dbReference>
<dbReference type="GO" id="GO:0031177">
    <property type="term" value="F:phosphopantetheine binding"/>
    <property type="evidence" value="ECO:0007669"/>
    <property type="project" value="InterPro"/>
</dbReference>
<dbReference type="PROSITE" id="PS50075">
    <property type="entry name" value="CARRIER"/>
    <property type="match status" value="1"/>
</dbReference>
<dbReference type="InterPro" id="IPR009081">
    <property type="entry name" value="PP-bd_ACP"/>
</dbReference>
<keyword evidence="3" id="KW-0808">Transferase</keyword>
<evidence type="ECO:0000259" key="4">
    <source>
        <dbReference type="PROSITE" id="PS50075"/>
    </source>
</evidence>
<dbReference type="Gene3D" id="3.40.366.10">
    <property type="entry name" value="Malonyl-Coenzyme A Acyl Carrier Protein, domain 2"/>
    <property type="match status" value="1"/>
</dbReference>
<dbReference type="SMART" id="SM00822">
    <property type="entry name" value="PKS_KR"/>
    <property type="match status" value="1"/>
</dbReference>
<protein>
    <submittedName>
        <fullName evidence="6">Short-chain dehydrogenase</fullName>
    </submittedName>
</protein>
<dbReference type="Pfam" id="PF00109">
    <property type="entry name" value="ketoacyl-synt"/>
    <property type="match status" value="1"/>
</dbReference>
<dbReference type="SMART" id="SM00827">
    <property type="entry name" value="PKS_AT"/>
    <property type="match status" value="1"/>
</dbReference>
<dbReference type="InterPro" id="IPR016039">
    <property type="entry name" value="Thiolase-like"/>
</dbReference>
<dbReference type="InterPro" id="IPR050091">
    <property type="entry name" value="PKS_NRPS_Biosynth_Enz"/>
</dbReference>
<feature type="domain" description="Carrier" evidence="4">
    <location>
        <begin position="1504"/>
        <end position="1581"/>
    </location>
</feature>
<dbReference type="InterPro" id="IPR049490">
    <property type="entry name" value="C883_1060-like_KR_N"/>
</dbReference>
<dbReference type="Pfam" id="PF21394">
    <property type="entry name" value="Beta-ketacyl_N"/>
    <property type="match status" value="1"/>
</dbReference>
<dbReference type="Pfam" id="PF07993">
    <property type="entry name" value="NAD_binding_4"/>
    <property type="match status" value="1"/>
</dbReference>
<evidence type="ECO:0000256" key="2">
    <source>
        <dbReference type="ARBA" id="ARBA00022553"/>
    </source>
</evidence>
<dbReference type="InterPro" id="IPR006162">
    <property type="entry name" value="Ppantetheine_attach_site"/>
</dbReference>
<reference evidence="6 7" key="2">
    <citation type="submission" date="2018-06" db="EMBL/GenBank/DDBJ databases">
        <title>Metagenomic assembly of (sub)arctic Cyanobacteria and their associated microbiome from non-axenic cultures.</title>
        <authorList>
            <person name="Baurain D."/>
        </authorList>
    </citation>
    <scope>NUCLEOTIDE SEQUENCE [LARGE SCALE GENOMIC DNA]</scope>
    <source>
        <strain evidence="6">ULC129bin1</strain>
    </source>
</reference>
<reference evidence="7" key="1">
    <citation type="submission" date="2018-04" db="EMBL/GenBank/DDBJ databases">
        <authorList>
            <person name="Cornet L."/>
        </authorList>
    </citation>
    <scope>NUCLEOTIDE SEQUENCE [LARGE SCALE GENOMIC DNA]</scope>
</reference>
<dbReference type="Pfam" id="PF22621">
    <property type="entry name" value="CurL-like_PKS_C"/>
    <property type="match status" value="1"/>
</dbReference>
<dbReference type="InterPro" id="IPR016035">
    <property type="entry name" value="Acyl_Trfase/lysoPLipase"/>
</dbReference>
<feature type="domain" description="Ketosynthase family 3 (KS3)" evidence="5">
    <location>
        <begin position="1"/>
        <end position="416"/>
    </location>
</feature>
<dbReference type="GO" id="GO:0006633">
    <property type="term" value="P:fatty acid biosynthetic process"/>
    <property type="evidence" value="ECO:0007669"/>
    <property type="project" value="InterPro"/>
</dbReference>
<dbReference type="Proteomes" id="UP000249354">
    <property type="component" value="Unassembled WGS sequence"/>
</dbReference>
<dbReference type="PROSITE" id="PS00012">
    <property type="entry name" value="PHOSPHOPANTETHEINE"/>
    <property type="match status" value="1"/>
</dbReference>
<keyword evidence="1" id="KW-0596">Phosphopantetheine</keyword>
<dbReference type="InterPro" id="IPR020806">
    <property type="entry name" value="PKS_PP-bd"/>
</dbReference>
<sequence length="1994" mass="218132">MGCRLPGASNLEDYWRLLSEGEDAIREIPGDRWNVDDYYDSTPGVPGKMSTRWGGFLDQVDGFDPAFFSISPREAVRMDPQQRLVMEVAWEALENAGIAPDSLAGSQTGVFVGIGNYDYCRILSKDISQVSAYDGTGNTLSIAANRLSYTLDLRGPSVIVETACSSSLVALHFACASLHSGESDLCLVGGVSLMLSPEPFITYSHARMMAADGRCKTFDASADGYVRGEGCGMVAIKRLSDALAAGDRIAAVIRGSAINQDGLSNGLTAPNGPSQQAVIRKALQNSGIAPAQVSYVEAHGTGTPLGDPIEVKSLKSVLSEGREPENSCWIGSVKTNIGHLEAASGIASMIKVVLALQHQQLPSHLHLKEINPYISLAGTALKIPTQTQSWPSESSRIAGVSAFGFGGTNCHVVIEEAHPDFNLASESADERPVHVLTLSAKDKQALVDLAREYRETIATYPNAALPDICFTANTGRSHFEHRLAVPATSISQLQERLAAFPKREPDGWVEGIAPGFRRSKPVFLFTGQGSQYAQMGRELYETQPVFRAAIDQCAQILEAHLEQPLLSVLYPSGDRSDSQTVRSIEEFSSQIEKPAHPAAKLSIDETAYTQPALFALEYALVQMWKAWGVEPCAVIGHSVGEYVAACVAGVFSLEAGLKLISARAKLMQALPSGGNMVAVFTTEAVMKSAIAHHPETVEIAAVNGPQSVVISGEQAAVSQVIAQLERDGVETRSLKVSHAFHSPLMEPMLLEFRQVAAQVQYSPPKLKMISNVTGKEISTEIATPDYWMNHVRQPVRFAEGLETLRAQKCRLLLEIGPKPVLIGMGRRCLPEDEVVWVPSLRQNRDDWEMIAEAIAHLYAQGVAINWNSFDQDYKRHRLALPTYPFQRKRYWADIPSGDSSQSLAKITANSIEQLSKDIANAYALSDAELELLPKLLDLIAKQTEQSPQPESSKPNLQDWLYKVQWQKKPIAVQSTASKPASWLIFADSQGIGLALSKQLSAGGHDCFLVYPGKQFAQTESRAWQINPASREVCDRLVQTVLSAATYPLKGVVHLWNLDACGTELSLPAIENAQQTGLASVLHLLQSLVRFSDRIEQPKLWLSTQGAVSLEIDKSACGLSEPLTEPLTEPSSVAQSTVWGLGKVIALEHRELWGALVDLPISEQGVDAEIQAQLLFSEVQSPPEEDYIAFRQQQRYVARLRPWKNISNAQTPAVTVRLNATYLVAGGLGALGLQTAQWLVAQGARHLLLLGRRQATEQAQKSISQMEQQGVQVVVAQVDITCKTDIDTLANETLLALPALGGIVQAAGMLDDGILMQQTWERFERAMAAKVQGTWNLHQLSQDRPIDFFICFSSAVSLIGSPGQSSYAAANAFMDGLAHYRHRLGLPALSLNWAAWKSSGMAASLSARNQKRLAEQGLHALEPEQGFAALSQLMGVEDAQLAVLPFDWARFKQQWPDVRSPSLLAALFEATDTPAEANSANSLEASTRDHFSEFRQQLQLVDAAKRHELLFGYLQRKAAGVLGLAVSEVEAGRSLYEMGLDSLMAVELSTTIKADLKTDIPMRALIDEPSINNLIAIITEQIVPSQSKKNTIGTTALDLQKEAVLDESIYPKDNKAISPPNNLFLTGATGFLGAFLLQELLDRTQADIFCLVRAADEDKAAKRLKENLQTYGLWQSTYQGRIVPVVGDLAQPLLGLDPLKFEQLAEKIDAIYHNGALLNYVYPYAKFKPINVLGTQEVLRLACETKTKPVHHISSVAVLESSAYYDQFVDETNPVNRSEDIYLGYSQSKWVSEKLVQIAGDRGLPVTIYRPPLVSGHSQSGAWNTSGFLCRMIQGCIQMGCIISDLDLLLDLSPVDYNSRSIVYLSQQSSSAGKSFHLQNPQLLHWQALADFICASGYDMQKVPFATWQEKLSTQRDNPLYPLLPFFRHKWNNNLSYIELNQQGYRPLISCESTTAALSEGQIACPPLDASLLSTYFSYFIRSGFLLAPQQLAAS</sequence>
<keyword evidence="2" id="KW-0597">Phosphoprotein</keyword>
<dbReference type="NCBIfam" id="TIGR01746">
    <property type="entry name" value="Thioester-redct"/>
    <property type="match status" value="1"/>
</dbReference>
<dbReference type="Gene3D" id="3.40.50.720">
    <property type="entry name" value="NAD(P)-binding Rossmann-like Domain"/>
    <property type="match status" value="2"/>
</dbReference>
<dbReference type="InterPro" id="IPR057326">
    <property type="entry name" value="KR_dom"/>
</dbReference>
<dbReference type="Pfam" id="PF00550">
    <property type="entry name" value="PP-binding"/>
    <property type="match status" value="1"/>
</dbReference>
<gene>
    <name evidence="6" type="ORF">DCF25_10870</name>
</gene>
<dbReference type="InterPro" id="IPR036736">
    <property type="entry name" value="ACP-like_sf"/>
</dbReference>
<dbReference type="InterPro" id="IPR001227">
    <property type="entry name" value="Ac_transferase_dom_sf"/>
</dbReference>
<dbReference type="CDD" id="cd00833">
    <property type="entry name" value="PKS"/>
    <property type="match status" value="1"/>
</dbReference>
<dbReference type="Pfam" id="PF08659">
    <property type="entry name" value="KR"/>
    <property type="match status" value="1"/>
</dbReference>
<dbReference type="Pfam" id="PF02801">
    <property type="entry name" value="Ketoacyl-synt_C"/>
    <property type="match status" value="1"/>
</dbReference>
<comment type="caution">
    <text evidence="6">The sequence shown here is derived from an EMBL/GenBank/DDBJ whole genome shotgun (WGS) entry which is preliminary data.</text>
</comment>
<dbReference type="FunFam" id="3.40.366.10:FF:000002">
    <property type="entry name" value="Probable polyketide synthase 2"/>
    <property type="match status" value="1"/>
</dbReference>
<dbReference type="GO" id="GO:0005737">
    <property type="term" value="C:cytoplasm"/>
    <property type="evidence" value="ECO:0007669"/>
    <property type="project" value="TreeGrafter"/>
</dbReference>
<name>A0A2W4U9K2_9CYAN</name>
<evidence type="ECO:0000313" key="7">
    <source>
        <dbReference type="Proteomes" id="UP000249354"/>
    </source>
</evidence>
<evidence type="ECO:0000256" key="3">
    <source>
        <dbReference type="ARBA" id="ARBA00022679"/>
    </source>
</evidence>
<dbReference type="PANTHER" id="PTHR43775:SF37">
    <property type="entry name" value="SI:DKEY-61P9.11"/>
    <property type="match status" value="1"/>
</dbReference>
<dbReference type="InterPro" id="IPR020841">
    <property type="entry name" value="PKS_Beta-ketoAc_synthase_dom"/>
</dbReference>
<organism evidence="6 7">
    <name type="scientific">Leptolyngbya foveolarum</name>
    <dbReference type="NCBI Taxonomy" id="47253"/>
    <lineage>
        <taxon>Bacteria</taxon>
        <taxon>Bacillati</taxon>
        <taxon>Cyanobacteriota</taxon>
        <taxon>Cyanophyceae</taxon>
        <taxon>Leptolyngbyales</taxon>
        <taxon>Leptolyngbyaceae</taxon>
        <taxon>Leptolyngbya group</taxon>
        <taxon>Leptolyngbya</taxon>
    </lineage>
</organism>
<dbReference type="GO" id="GO:0004315">
    <property type="term" value="F:3-oxoacyl-[acyl-carrier-protein] synthase activity"/>
    <property type="evidence" value="ECO:0007669"/>
    <property type="project" value="InterPro"/>
</dbReference>
<dbReference type="InterPro" id="IPR013968">
    <property type="entry name" value="PKS_KR"/>
</dbReference>
<dbReference type="InterPro" id="IPR010080">
    <property type="entry name" value="Thioester_reductase-like_dom"/>
</dbReference>
<dbReference type="SUPFAM" id="SSF55048">
    <property type="entry name" value="Probable ACP-binding domain of malonyl-CoA ACP transacylase"/>
    <property type="match status" value="1"/>
</dbReference>
<dbReference type="SUPFAM" id="SSF47336">
    <property type="entry name" value="ACP-like"/>
    <property type="match status" value="1"/>
</dbReference>
<evidence type="ECO:0000256" key="1">
    <source>
        <dbReference type="ARBA" id="ARBA00022450"/>
    </source>
</evidence>
<dbReference type="GO" id="GO:0005886">
    <property type="term" value="C:plasma membrane"/>
    <property type="evidence" value="ECO:0007669"/>
    <property type="project" value="TreeGrafter"/>
</dbReference>
<dbReference type="Pfam" id="PF00698">
    <property type="entry name" value="Acyl_transf_1"/>
    <property type="match status" value="1"/>
</dbReference>
<proteinExistence type="predicted"/>
<dbReference type="InterPro" id="IPR018201">
    <property type="entry name" value="Ketoacyl_synth_AS"/>
</dbReference>
<dbReference type="SMART" id="SM00825">
    <property type="entry name" value="PKS_KS"/>
    <property type="match status" value="1"/>
</dbReference>
<dbReference type="PANTHER" id="PTHR43775">
    <property type="entry name" value="FATTY ACID SYNTHASE"/>
    <property type="match status" value="1"/>
</dbReference>
<dbReference type="InterPro" id="IPR016036">
    <property type="entry name" value="Malonyl_transacylase_ACP-bd"/>
</dbReference>
<dbReference type="SUPFAM" id="SSF51735">
    <property type="entry name" value="NAD(P)-binding Rossmann-fold domains"/>
    <property type="match status" value="3"/>
</dbReference>
<evidence type="ECO:0000313" key="6">
    <source>
        <dbReference type="EMBL" id="PZO17593.1"/>
    </source>
</evidence>